<dbReference type="EMBL" id="LYUB02000024">
    <property type="protein sequence ID" value="OVF05154.1"/>
    <property type="molecule type" value="Genomic_DNA"/>
</dbReference>
<dbReference type="AlphaFoldDB" id="A0AA91PVW0"/>
<sequence length="157" mass="17970">MTRALNTILGLGALIALFYVFFRHPKTQENLATAYDNVNDSLQQSYILYFEPIKEKLTKEESSTMEKQMDELVKSYHQYVEKDLGSHVKHTYDTTLHGISIQLGHTKSLLNAVGATAVNKGEIAIDKLQELFYKFKGDDLKRWGIRMKLEKDKKAGI</sequence>
<accession>A0AA91PVW0</accession>
<proteinExistence type="predicted"/>
<gene>
    <name evidence="1" type="ORF">A9F13_24g00550</name>
</gene>
<evidence type="ECO:0000313" key="1">
    <source>
        <dbReference type="EMBL" id="OVF05154.1"/>
    </source>
</evidence>
<reference evidence="1 2" key="1">
    <citation type="submission" date="2017-04" db="EMBL/GenBank/DDBJ databases">
        <title>Draft genome of the yeast Clavispora lusitaniae type strain CBS 6936.</title>
        <authorList>
            <person name="Durrens P."/>
            <person name="Klopp C."/>
            <person name="Biteau N."/>
            <person name="Fitton-Ouhabi V."/>
            <person name="Dementhon K."/>
            <person name="Accoceberry I."/>
            <person name="Sherman D.J."/>
            <person name="Noel T."/>
        </authorList>
    </citation>
    <scope>NUCLEOTIDE SEQUENCE [LARGE SCALE GENOMIC DNA]</scope>
    <source>
        <strain evidence="1 2">CBS 6936</strain>
    </source>
</reference>
<dbReference type="Proteomes" id="UP000195602">
    <property type="component" value="Unassembled WGS sequence"/>
</dbReference>
<name>A0AA91PVW0_CLALS</name>
<organism evidence="1 2">
    <name type="scientific">Clavispora lusitaniae</name>
    <name type="common">Candida lusitaniae</name>
    <dbReference type="NCBI Taxonomy" id="36911"/>
    <lineage>
        <taxon>Eukaryota</taxon>
        <taxon>Fungi</taxon>
        <taxon>Dikarya</taxon>
        <taxon>Ascomycota</taxon>
        <taxon>Saccharomycotina</taxon>
        <taxon>Pichiomycetes</taxon>
        <taxon>Metschnikowiaceae</taxon>
        <taxon>Clavispora</taxon>
    </lineage>
</organism>
<evidence type="ECO:0000313" key="2">
    <source>
        <dbReference type="Proteomes" id="UP000195602"/>
    </source>
</evidence>
<protein>
    <submittedName>
        <fullName evidence="1">Uncharacterized protein</fullName>
    </submittedName>
</protein>
<comment type="caution">
    <text evidence="1">The sequence shown here is derived from an EMBL/GenBank/DDBJ whole genome shotgun (WGS) entry which is preliminary data.</text>
</comment>
<dbReference type="OMA" id="FYKFKGD"/>
<dbReference type="KEGG" id="clus:A9F13_24g00550"/>